<organism evidence="1 2">
    <name type="scientific">Castanea mollissima</name>
    <name type="common">Chinese chestnut</name>
    <dbReference type="NCBI Taxonomy" id="60419"/>
    <lineage>
        <taxon>Eukaryota</taxon>
        <taxon>Viridiplantae</taxon>
        <taxon>Streptophyta</taxon>
        <taxon>Embryophyta</taxon>
        <taxon>Tracheophyta</taxon>
        <taxon>Spermatophyta</taxon>
        <taxon>Magnoliopsida</taxon>
        <taxon>eudicotyledons</taxon>
        <taxon>Gunneridae</taxon>
        <taxon>Pentapetalae</taxon>
        <taxon>rosids</taxon>
        <taxon>fabids</taxon>
        <taxon>Fagales</taxon>
        <taxon>Fagaceae</taxon>
        <taxon>Castanea</taxon>
    </lineage>
</organism>
<proteinExistence type="predicted"/>
<protein>
    <submittedName>
        <fullName evidence="1">Uncharacterized protein</fullName>
    </submittedName>
</protein>
<accession>A0A8J4QKY9</accession>
<dbReference type="EMBL" id="JRKL02006603">
    <property type="protein sequence ID" value="KAF3948699.1"/>
    <property type="molecule type" value="Genomic_DNA"/>
</dbReference>
<sequence>MLELSGLHGCAFDAGFERIAQEALDMNKVIIVGKIGNGQCIVTAILQRSFDPKSGHLMELKIERRKYKRGGKQSCIKVTNAQRFVSGLRQGYHIMAVCFSAVELQIIVRSRNFSNI</sequence>
<evidence type="ECO:0000313" key="2">
    <source>
        <dbReference type="Proteomes" id="UP000737018"/>
    </source>
</evidence>
<reference evidence="1" key="1">
    <citation type="submission" date="2020-03" db="EMBL/GenBank/DDBJ databases">
        <title>Castanea mollissima Vanexum genome sequencing.</title>
        <authorList>
            <person name="Staton M."/>
        </authorList>
    </citation>
    <scope>NUCLEOTIDE SEQUENCE</scope>
    <source>
        <tissue evidence="1">Leaf</tissue>
    </source>
</reference>
<dbReference type="Proteomes" id="UP000737018">
    <property type="component" value="Unassembled WGS sequence"/>
</dbReference>
<dbReference type="AlphaFoldDB" id="A0A8J4QKY9"/>
<comment type="caution">
    <text evidence="1">The sequence shown here is derived from an EMBL/GenBank/DDBJ whole genome shotgun (WGS) entry which is preliminary data.</text>
</comment>
<dbReference type="OrthoDB" id="1811057at2759"/>
<gene>
    <name evidence="1" type="ORF">CMV_025334</name>
</gene>
<keyword evidence="2" id="KW-1185">Reference proteome</keyword>
<name>A0A8J4QKY9_9ROSI</name>
<evidence type="ECO:0000313" key="1">
    <source>
        <dbReference type="EMBL" id="KAF3948699.1"/>
    </source>
</evidence>